<dbReference type="InterPro" id="IPR020843">
    <property type="entry name" value="ER"/>
</dbReference>
<dbReference type="InterPro" id="IPR013149">
    <property type="entry name" value="ADH-like_C"/>
</dbReference>
<dbReference type="InterPro" id="IPR013154">
    <property type="entry name" value="ADH-like_N"/>
</dbReference>
<reference evidence="5" key="1">
    <citation type="journal article" date="2019" name="Int. J. Syst. Evol. Microbiol.">
        <title>The Global Catalogue of Microorganisms (GCM) 10K type strain sequencing project: providing services to taxonomists for standard genome sequencing and annotation.</title>
        <authorList>
            <consortium name="The Broad Institute Genomics Platform"/>
            <consortium name="The Broad Institute Genome Sequencing Center for Infectious Disease"/>
            <person name="Wu L."/>
            <person name="Ma J."/>
        </authorList>
    </citation>
    <scope>NUCLEOTIDE SEQUENCE [LARGE SCALE GENOMIC DNA]</scope>
    <source>
        <strain evidence="5">CCUG 71848</strain>
    </source>
</reference>
<dbReference type="SUPFAM" id="SSF51735">
    <property type="entry name" value="NAD(P)-binding Rossmann-fold domains"/>
    <property type="match status" value="1"/>
</dbReference>
<dbReference type="PANTHER" id="PTHR48106">
    <property type="entry name" value="QUINONE OXIDOREDUCTASE PIG3-RELATED"/>
    <property type="match status" value="1"/>
</dbReference>
<protein>
    <submittedName>
        <fullName evidence="4">Zinc-binding dehydrogenase</fullName>
    </submittedName>
</protein>
<dbReference type="EMBL" id="JBHTLH010000019">
    <property type="protein sequence ID" value="MFD1125279.1"/>
    <property type="molecule type" value="Genomic_DNA"/>
</dbReference>
<keyword evidence="1" id="KW-0521">NADP</keyword>
<dbReference type="Gene3D" id="3.90.180.10">
    <property type="entry name" value="Medium-chain alcohol dehydrogenases, catalytic domain"/>
    <property type="match status" value="1"/>
</dbReference>
<keyword evidence="5" id="KW-1185">Reference proteome</keyword>
<dbReference type="Pfam" id="PF08240">
    <property type="entry name" value="ADH_N"/>
    <property type="match status" value="1"/>
</dbReference>
<proteinExistence type="predicted"/>
<dbReference type="Pfam" id="PF00107">
    <property type="entry name" value="ADH_zinc_N"/>
    <property type="match status" value="1"/>
</dbReference>
<dbReference type="Proteomes" id="UP001597156">
    <property type="component" value="Unassembled WGS sequence"/>
</dbReference>
<dbReference type="SMART" id="SM00829">
    <property type="entry name" value="PKS_ER"/>
    <property type="match status" value="1"/>
</dbReference>
<evidence type="ECO:0000313" key="5">
    <source>
        <dbReference type="Proteomes" id="UP001597156"/>
    </source>
</evidence>
<dbReference type="Gene3D" id="3.40.50.720">
    <property type="entry name" value="NAD(P)-binding Rossmann-like Domain"/>
    <property type="match status" value="1"/>
</dbReference>
<evidence type="ECO:0000313" key="4">
    <source>
        <dbReference type="EMBL" id="MFD1125279.1"/>
    </source>
</evidence>
<dbReference type="RefSeq" id="WP_121978194.1">
    <property type="nucleotide sequence ID" value="NZ_JBHTLH010000019.1"/>
</dbReference>
<name>A0ABW3PJ67_9LACO</name>
<comment type="caution">
    <text evidence="4">The sequence shown here is derived from an EMBL/GenBank/DDBJ whole genome shotgun (WGS) entry which is preliminary data.</text>
</comment>
<dbReference type="InterPro" id="IPR036291">
    <property type="entry name" value="NAD(P)-bd_dom_sf"/>
</dbReference>
<evidence type="ECO:0000259" key="3">
    <source>
        <dbReference type="SMART" id="SM00829"/>
    </source>
</evidence>
<dbReference type="InterPro" id="IPR011032">
    <property type="entry name" value="GroES-like_sf"/>
</dbReference>
<accession>A0ABW3PJ67</accession>
<evidence type="ECO:0000256" key="2">
    <source>
        <dbReference type="ARBA" id="ARBA00023002"/>
    </source>
</evidence>
<keyword evidence="2" id="KW-0560">Oxidoreductase</keyword>
<evidence type="ECO:0000256" key="1">
    <source>
        <dbReference type="ARBA" id="ARBA00022857"/>
    </source>
</evidence>
<dbReference type="SUPFAM" id="SSF50129">
    <property type="entry name" value="GroES-like"/>
    <property type="match status" value="1"/>
</dbReference>
<organism evidence="4 5">
    <name type="scientific">Lentilactobacillus raoultii</name>
    <dbReference type="NCBI Taxonomy" id="1987503"/>
    <lineage>
        <taxon>Bacteria</taxon>
        <taxon>Bacillati</taxon>
        <taxon>Bacillota</taxon>
        <taxon>Bacilli</taxon>
        <taxon>Lactobacillales</taxon>
        <taxon>Lactobacillaceae</taxon>
        <taxon>Lentilactobacillus</taxon>
    </lineage>
</organism>
<gene>
    <name evidence="4" type="ORF">ACFQ22_07915</name>
</gene>
<feature type="domain" description="Enoyl reductase (ER)" evidence="3">
    <location>
        <begin position="10"/>
        <end position="314"/>
    </location>
</feature>
<sequence>MKALYFDRFGGPEVLQYGTLPDPKLADHDVLVKMAYIGLNFADIYRRKGTYHIEKSTPYIDGYEGLGMIIAVGKKVTKHRLGEKVFFVDVPFANSELVAVPESHAIKVPAELNDKIIACVGLQGLTADFLAHDLGKNRPNQTVFIHGISGGVGQILSQILTADGVNVYGVTSTREKQKVALTQGAKEVFLRNEPWLHDWLERFDTVYDGVGVTLEQSIELLKHKGNLVFYGMAGGNPPKVDLVTLLSQSKSILTGDLWDYLTDYWERIARSKRLFSYFINHQIHISEPTVFPLKDGVLAHKLLESGNNVGKILLKP</sequence>
<dbReference type="PANTHER" id="PTHR48106:SF13">
    <property type="entry name" value="QUINONE OXIDOREDUCTASE-RELATED"/>
    <property type="match status" value="1"/>
</dbReference>